<name>A0A2I0U5Y8_LIMLA</name>
<evidence type="ECO:0000313" key="2">
    <source>
        <dbReference type="Proteomes" id="UP000233556"/>
    </source>
</evidence>
<keyword evidence="2" id="KW-1185">Reference proteome</keyword>
<dbReference type="AlphaFoldDB" id="A0A2I0U5Y8"/>
<dbReference type="PANTHER" id="PTHR33332">
    <property type="entry name" value="REVERSE TRANSCRIPTASE DOMAIN-CONTAINING PROTEIN"/>
    <property type="match status" value="1"/>
</dbReference>
<accession>A0A2I0U5Y8</accession>
<dbReference type="EMBL" id="KZ506108">
    <property type="protein sequence ID" value="PKU41510.1"/>
    <property type="molecule type" value="Genomic_DNA"/>
</dbReference>
<organism evidence="1 2">
    <name type="scientific">Limosa lapponica baueri</name>
    <dbReference type="NCBI Taxonomy" id="1758121"/>
    <lineage>
        <taxon>Eukaryota</taxon>
        <taxon>Metazoa</taxon>
        <taxon>Chordata</taxon>
        <taxon>Craniata</taxon>
        <taxon>Vertebrata</taxon>
        <taxon>Euteleostomi</taxon>
        <taxon>Archelosauria</taxon>
        <taxon>Archosauria</taxon>
        <taxon>Dinosauria</taxon>
        <taxon>Saurischia</taxon>
        <taxon>Theropoda</taxon>
        <taxon>Coelurosauria</taxon>
        <taxon>Aves</taxon>
        <taxon>Neognathae</taxon>
        <taxon>Neoaves</taxon>
        <taxon>Charadriiformes</taxon>
        <taxon>Scolopacidae</taxon>
        <taxon>Limosa</taxon>
    </lineage>
</organism>
<gene>
    <name evidence="1" type="ORF">llap_8188</name>
</gene>
<proteinExistence type="predicted"/>
<evidence type="ECO:0000313" key="1">
    <source>
        <dbReference type="EMBL" id="PKU41510.1"/>
    </source>
</evidence>
<reference evidence="2" key="1">
    <citation type="submission" date="2017-11" db="EMBL/GenBank/DDBJ databases">
        <authorList>
            <person name="Lima N.C."/>
            <person name="Parody-Merino A.M."/>
            <person name="Battley P.F."/>
            <person name="Fidler A.E."/>
            <person name="Prosdocimi F."/>
        </authorList>
    </citation>
    <scope>NUCLEOTIDE SEQUENCE [LARGE SCALE GENOMIC DNA]</scope>
</reference>
<reference evidence="2" key="2">
    <citation type="submission" date="2017-12" db="EMBL/GenBank/DDBJ databases">
        <title>Genome sequence of the Bar-tailed Godwit (Limosa lapponica baueri).</title>
        <authorList>
            <person name="Lima N.C.B."/>
            <person name="Parody-Merino A.M."/>
            <person name="Battley P.F."/>
            <person name="Fidler A.E."/>
            <person name="Prosdocimi F."/>
        </authorList>
    </citation>
    <scope>NUCLEOTIDE SEQUENCE [LARGE SCALE GENOMIC DNA]</scope>
</reference>
<sequence>MASKMRRVFLPLYSALMRPHLEYCIQLWSPQDRKDMGLLEWVQRRATKMIRVLEHLSYADRLRELGLFSLRETRLWGDLIVIFHYPKGAYRRDGERFFIREWSDRMKGNSFKLKEGGFTLDIRKKFFTVRVVRH</sequence>
<dbReference type="Proteomes" id="UP000233556">
    <property type="component" value="Unassembled WGS sequence"/>
</dbReference>
<dbReference type="OrthoDB" id="276744at2759"/>
<protein>
    <submittedName>
        <fullName evidence="1">Uncharacterized protein</fullName>
    </submittedName>
</protein>